<organism evidence="2 3">
    <name type="scientific">Mucilaginibacter gracilis</name>
    <dbReference type="NCBI Taxonomy" id="423350"/>
    <lineage>
        <taxon>Bacteria</taxon>
        <taxon>Pseudomonadati</taxon>
        <taxon>Bacteroidota</taxon>
        <taxon>Sphingobacteriia</taxon>
        <taxon>Sphingobacteriales</taxon>
        <taxon>Sphingobacteriaceae</taxon>
        <taxon>Mucilaginibacter</taxon>
    </lineage>
</organism>
<dbReference type="SUPFAM" id="SSF53649">
    <property type="entry name" value="Alkaline phosphatase-like"/>
    <property type="match status" value="1"/>
</dbReference>
<sequence>MIFIVSIIFMLNDFQMAAPIFPYIDHVFVLMLENHSFDHLLGFSGILGRDAETGNPTAVDGLTGGESNSYLDVTYPVKKGADYSMPVDPGHEFVDTCLQLTGRADYDPASGYGVIDNSGFVLDYVTSPTAGEGKAPDNFGKIMQCFAPEQLPVLNALAREFAVCDRWFSSVPGPTWPNRFFVHAATSGGLDHSPTTEEILLWQNIGGIHFEQGNIFDQLRIKFDDGYRLYRGTNFLSDVFPNVAALKGINATEVHKMWAFDADVNSGNYPYPYTFIEPSYGDVLHNTYKGGSSQHPLDDATGGEKLIKSVYESIRRSPLWPKSLLLVLWDEHGGFYDHVAPPAAVAPGDRTVNASLNQYGFDFKQYGVRVPAVIISPLIRKNTVDHRVYDHASVSATLHDLFDTDLMTERDANANSLMGLLDTANPPRTDAPMTLPDPADSVLNFPTQTVFPMSSGTPGVTANKGSLPGILHAALKTDLAISPPEDHPAIQTEFAAIQTQDDAAKYMGKVKGKMDAGNLSIT</sequence>
<evidence type="ECO:0000313" key="2">
    <source>
        <dbReference type="EMBL" id="RKR84044.1"/>
    </source>
</evidence>
<dbReference type="Proteomes" id="UP000268007">
    <property type="component" value="Unassembled WGS sequence"/>
</dbReference>
<evidence type="ECO:0000313" key="3">
    <source>
        <dbReference type="Proteomes" id="UP000268007"/>
    </source>
</evidence>
<dbReference type="Pfam" id="PF04185">
    <property type="entry name" value="Phosphoesterase"/>
    <property type="match status" value="1"/>
</dbReference>
<dbReference type="InterPro" id="IPR017850">
    <property type="entry name" value="Alkaline_phosphatase_core_sf"/>
</dbReference>
<evidence type="ECO:0000256" key="1">
    <source>
        <dbReference type="ARBA" id="ARBA00022801"/>
    </source>
</evidence>
<proteinExistence type="predicted"/>
<accession>A0A495J6P0</accession>
<dbReference type="Gene3D" id="3.40.720.10">
    <property type="entry name" value="Alkaline Phosphatase, subunit A"/>
    <property type="match status" value="2"/>
</dbReference>
<name>A0A495J6P0_9SPHI</name>
<dbReference type="EMBL" id="RBKU01000001">
    <property type="protein sequence ID" value="RKR84044.1"/>
    <property type="molecule type" value="Genomic_DNA"/>
</dbReference>
<protein>
    <submittedName>
        <fullName evidence="2">Phospholipase C</fullName>
    </submittedName>
</protein>
<dbReference type="PANTHER" id="PTHR31956">
    <property type="entry name" value="NON-SPECIFIC PHOSPHOLIPASE C4-RELATED"/>
    <property type="match status" value="1"/>
</dbReference>
<dbReference type="InterPro" id="IPR007312">
    <property type="entry name" value="Phosphoesterase"/>
</dbReference>
<comment type="caution">
    <text evidence="2">The sequence shown here is derived from an EMBL/GenBank/DDBJ whole genome shotgun (WGS) entry which is preliminary data.</text>
</comment>
<dbReference type="GO" id="GO:0009395">
    <property type="term" value="P:phospholipid catabolic process"/>
    <property type="evidence" value="ECO:0007669"/>
    <property type="project" value="TreeGrafter"/>
</dbReference>
<keyword evidence="1" id="KW-0378">Hydrolase</keyword>
<dbReference type="GO" id="GO:0016788">
    <property type="term" value="F:hydrolase activity, acting on ester bonds"/>
    <property type="evidence" value="ECO:0007669"/>
    <property type="project" value="InterPro"/>
</dbReference>
<gene>
    <name evidence="2" type="ORF">BDD43_4263</name>
</gene>
<dbReference type="PANTHER" id="PTHR31956:SF2">
    <property type="entry name" value="NON-SPECIFIC PHOSPHOLIPASE C6"/>
    <property type="match status" value="1"/>
</dbReference>
<reference evidence="2 3" key="1">
    <citation type="submission" date="2018-10" db="EMBL/GenBank/DDBJ databases">
        <title>Genomic Encyclopedia of Archaeal and Bacterial Type Strains, Phase II (KMG-II): from individual species to whole genera.</title>
        <authorList>
            <person name="Goeker M."/>
        </authorList>
    </citation>
    <scope>NUCLEOTIDE SEQUENCE [LARGE SCALE GENOMIC DNA]</scope>
    <source>
        <strain evidence="2 3">DSM 18602</strain>
    </source>
</reference>
<keyword evidence="3" id="KW-1185">Reference proteome</keyword>
<dbReference type="AlphaFoldDB" id="A0A495J6P0"/>